<name>A0ACB9TDW9_HOLOL</name>
<keyword evidence="2" id="KW-1185">Reference proteome</keyword>
<proteinExistence type="predicted"/>
<comment type="caution">
    <text evidence="1">The sequence shown here is derived from an EMBL/GenBank/DDBJ whole genome shotgun (WGS) entry which is preliminary data.</text>
</comment>
<reference evidence="1" key="1">
    <citation type="submission" date="2022-04" db="EMBL/GenBank/DDBJ databases">
        <title>Chromosome-scale genome assembly of Holotrichia oblita Faldermann.</title>
        <authorList>
            <person name="Rongchong L."/>
        </authorList>
    </citation>
    <scope>NUCLEOTIDE SEQUENCE</scope>
    <source>
        <strain evidence="1">81SQS9</strain>
    </source>
</reference>
<gene>
    <name evidence="1" type="ORF">MML48_3g00015071</name>
</gene>
<organism evidence="1 2">
    <name type="scientific">Holotrichia oblita</name>
    <name type="common">Chafer beetle</name>
    <dbReference type="NCBI Taxonomy" id="644536"/>
    <lineage>
        <taxon>Eukaryota</taxon>
        <taxon>Metazoa</taxon>
        <taxon>Ecdysozoa</taxon>
        <taxon>Arthropoda</taxon>
        <taxon>Hexapoda</taxon>
        <taxon>Insecta</taxon>
        <taxon>Pterygota</taxon>
        <taxon>Neoptera</taxon>
        <taxon>Endopterygota</taxon>
        <taxon>Coleoptera</taxon>
        <taxon>Polyphaga</taxon>
        <taxon>Scarabaeiformia</taxon>
        <taxon>Scarabaeidae</taxon>
        <taxon>Melolonthinae</taxon>
        <taxon>Holotrichia</taxon>
    </lineage>
</organism>
<dbReference type="EMBL" id="CM043017">
    <property type="protein sequence ID" value="KAI4464973.1"/>
    <property type="molecule type" value="Genomic_DNA"/>
</dbReference>
<evidence type="ECO:0000313" key="2">
    <source>
        <dbReference type="Proteomes" id="UP001056778"/>
    </source>
</evidence>
<dbReference type="Proteomes" id="UP001056778">
    <property type="component" value="Chromosome 3"/>
</dbReference>
<evidence type="ECO:0000313" key="1">
    <source>
        <dbReference type="EMBL" id="KAI4464973.1"/>
    </source>
</evidence>
<sequence>MFQYASSKLSTRSVIPCEVITGDVTGSSKLLVPGRVTATTSIPQGAMSMPIKADKLRGQPDVMQISVGVNTFGTIELENNSKTTWSDDIHWIRALRLSDDCHSYNVQLRLLSSPKQSTSSSSISEPSLLLQCVRPISPGQELLLWFSEEILAMLQIVFLTPANIQGKTLRMCILFSGQKKYVCTRCSAMYESPNPLKLHVTLACGAQTISWLWNRLSNLICGSINRSCSVNEFSFNLLSDPQVTKQRNAIDLSVVTNNLSESSTSKLHRPFLETHSSAFKPFQKRNVRNNTHFSLEQRCFYQQWPNFSVTEDFVNTPVKLEHRYEDEAQIETLVSSLGKSKHGHICLYCGKRYSRKYGLKIHIRTHTGYKPLKCKYCLRPFGDPSNLNKHVRLHAAGDTPYK</sequence>
<protein>
    <submittedName>
        <fullName evidence="1">Pr domain zinc finger protein</fullName>
    </submittedName>
</protein>
<accession>A0ACB9TDW9</accession>